<proteinExistence type="predicted"/>
<evidence type="ECO:0000313" key="2">
    <source>
        <dbReference type="Proteomes" id="UP000593565"/>
    </source>
</evidence>
<dbReference type="EMBL" id="JAAGNN010000009">
    <property type="protein sequence ID" value="KAF4084823.1"/>
    <property type="molecule type" value="Genomic_DNA"/>
</dbReference>
<keyword evidence="2" id="KW-1185">Reference proteome</keyword>
<protein>
    <submittedName>
        <fullName evidence="1">Uncharacterized protein</fullName>
    </submittedName>
</protein>
<gene>
    <name evidence="1" type="ORF">AMELA_G00110460</name>
</gene>
<accession>A0A7J6APK6</accession>
<organism evidence="1 2">
    <name type="scientific">Ameiurus melas</name>
    <name type="common">Black bullhead</name>
    <name type="synonym">Silurus melas</name>
    <dbReference type="NCBI Taxonomy" id="219545"/>
    <lineage>
        <taxon>Eukaryota</taxon>
        <taxon>Metazoa</taxon>
        <taxon>Chordata</taxon>
        <taxon>Craniata</taxon>
        <taxon>Vertebrata</taxon>
        <taxon>Euteleostomi</taxon>
        <taxon>Actinopterygii</taxon>
        <taxon>Neopterygii</taxon>
        <taxon>Teleostei</taxon>
        <taxon>Ostariophysi</taxon>
        <taxon>Siluriformes</taxon>
        <taxon>Ictaluridae</taxon>
        <taxon>Ameiurus</taxon>
    </lineage>
</organism>
<evidence type="ECO:0000313" key="1">
    <source>
        <dbReference type="EMBL" id="KAF4084823.1"/>
    </source>
</evidence>
<sequence length="151" mass="17397">MKLKILVNNHNCAFAYPLQKFHNYSNQATHVSEEYSQVETTKPVKIKKVWNMDKKRGYPAPAHTKRFQRGRLHPYRNQYLPLTPGSRQQTLSHTGGKDNLKTHILEMIVTDLQTPRLVEEDGFHHFMQALNPNSDAALSASTIRTRTSENV</sequence>
<dbReference type="AlphaFoldDB" id="A0A7J6APK6"/>
<comment type="caution">
    <text evidence="1">The sequence shown here is derived from an EMBL/GenBank/DDBJ whole genome shotgun (WGS) entry which is preliminary data.</text>
</comment>
<dbReference type="Proteomes" id="UP000593565">
    <property type="component" value="Unassembled WGS sequence"/>
</dbReference>
<name>A0A7J6APK6_AMEME</name>
<reference evidence="1 2" key="1">
    <citation type="submission" date="2020-02" db="EMBL/GenBank/DDBJ databases">
        <title>A chromosome-scale genome assembly of the black bullhead catfish (Ameiurus melas).</title>
        <authorList>
            <person name="Wen M."/>
            <person name="Zham M."/>
            <person name="Cabau C."/>
            <person name="Klopp C."/>
            <person name="Donnadieu C."/>
            <person name="Roques C."/>
            <person name="Bouchez O."/>
            <person name="Lampietro C."/>
            <person name="Jouanno E."/>
            <person name="Herpin A."/>
            <person name="Louis A."/>
            <person name="Berthelot C."/>
            <person name="Parey E."/>
            <person name="Roest-Crollius H."/>
            <person name="Braasch I."/>
            <person name="Postlethwait J."/>
            <person name="Robinson-Rechavi M."/>
            <person name="Echchiki A."/>
            <person name="Begum T."/>
            <person name="Montfort J."/>
            <person name="Schartl M."/>
            <person name="Bobe J."/>
            <person name="Guiguen Y."/>
        </authorList>
    </citation>
    <scope>NUCLEOTIDE SEQUENCE [LARGE SCALE GENOMIC DNA]</scope>
    <source>
        <strain evidence="1">M_S1</strain>
        <tissue evidence="1">Blood</tissue>
    </source>
</reference>